<sequence>MKGFRRSAINSLKSGLIFGTIGILLFGLFFGIGLGLFIWFQLGGLACIQHLVLRLVLVLNGYTPLHYANFLNYCKELLLLQQVGGRYRFIHRLLQEHFAAMPLEK</sequence>
<keyword evidence="1" id="KW-1133">Transmembrane helix</keyword>
<evidence type="ECO:0000313" key="3">
    <source>
        <dbReference type="Proteomes" id="UP000235036"/>
    </source>
</evidence>
<name>A0A2N6JX50_FISMU</name>
<keyword evidence="1" id="KW-0812">Transmembrane</keyword>
<comment type="caution">
    <text evidence="2">The sequence shown here is derived from an EMBL/GenBank/DDBJ whole genome shotgun (WGS) entry which is preliminary data.</text>
</comment>
<keyword evidence="3" id="KW-1185">Reference proteome</keyword>
<dbReference type="RefSeq" id="WP_026086052.1">
    <property type="nucleotide sequence ID" value="NZ_CAWNVR010000693.1"/>
</dbReference>
<protein>
    <submittedName>
        <fullName evidence="2">Uncharacterized protein</fullName>
    </submittedName>
</protein>
<reference evidence="2 3" key="1">
    <citation type="submission" date="2017-08" db="EMBL/GenBank/DDBJ databases">
        <title>Genomes of Fischerella (Mastigocladus) sp. strains.</title>
        <authorList>
            <person name="Miller S.R."/>
        </authorList>
    </citation>
    <scope>NUCLEOTIDE SEQUENCE [LARGE SCALE GENOMIC DNA]</scope>
    <source>
        <strain evidence="2 3">CCMEE 5323</strain>
    </source>
</reference>
<evidence type="ECO:0000313" key="2">
    <source>
        <dbReference type="EMBL" id="PLZ84842.1"/>
    </source>
</evidence>
<accession>A0A2N6JX50</accession>
<proteinExistence type="predicted"/>
<gene>
    <name evidence="2" type="ORF">CEN44_23650</name>
</gene>
<evidence type="ECO:0000256" key="1">
    <source>
        <dbReference type="SAM" id="Phobius"/>
    </source>
</evidence>
<keyword evidence="1" id="KW-0472">Membrane</keyword>
<organism evidence="2 3">
    <name type="scientific">Fischerella muscicola CCMEE 5323</name>
    <dbReference type="NCBI Taxonomy" id="2019572"/>
    <lineage>
        <taxon>Bacteria</taxon>
        <taxon>Bacillati</taxon>
        <taxon>Cyanobacteriota</taxon>
        <taxon>Cyanophyceae</taxon>
        <taxon>Nostocales</taxon>
        <taxon>Hapalosiphonaceae</taxon>
        <taxon>Fischerella</taxon>
    </lineage>
</organism>
<dbReference type="Proteomes" id="UP000235036">
    <property type="component" value="Unassembled WGS sequence"/>
</dbReference>
<dbReference type="EMBL" id="NRQW01000559">
    <property type="protein sequence ID" value="PLZ84842.1"/>
    <property type="molecule type" value="Genomic_DNA"/>
</dbReference>
<feature type="transmembrane region" description="Helical" evidence="1">
    <location>
        <begin position="12"/>
        <end position="32"/>
    </location>
</feature>
<dbReference type="AlphaFoldDB" id="A0A2N6JX50"/>